<dbReference type="RefSeq" id="WP_069956767.1">
    <property type="nucleotide sequence ID" value="NZ_MCGG01000008.1"/>
</dbReference>
<proteinExistence type="predicted"/>
<gene>
    <name evidence="2" type="ORF">BEN30_04280</name>
</gene>
<protein>
    <recommendedName>
        <fullName evidence="1">Nitrogen regulatory protein P-II</fullName>
    </recommendedName>
</protein>
<dbReference type="GO" id="GO:0030234">
    <property type="term" value="F:enzyme regulator activity"/>
    <property type="evidence" value="ECO:0007669"/>
    <property type="project" value="InterPro"/>
</dbReference>
<dbReference type="InterPro" id="IPR011322">
    <property type="entry name" value="N-reg_PII-like_a/b"/>
</dbReference>
<dbReference type="AlphaFoldDB" id="A0A1E5QC94"/>
<dbReference type="Proteomes" id="UP000095347">
    <property type="component" value="Unassembled WGS sequence"/>
</dbReference>
<evidence type="ECO:0000256" key="1">
    <source>
        <dbReference type="ARBA" id="ARBA00015681"/>
    </source>
</evidence>
<evidence type="ECO:0000313" key="2">
    <source>
        <dbReference type="EMBL" id="OEJ69303.1"/>
    </source>
</evidence>
<accession>A0A1E5QC94</accession>
<reference evidence="3" key="1">
    <citation type="submission" date="2016-07" db="EMBL/GenBank/DDBJ databases">
        <authorList>
            <person name="Florea S."/>
            <person name="Webb J.S."/>
            <person name="Jaromczyk J."/>
            <person name="Schardl C.L."/>
        </authorList>
    </citation>
    <scope>NUCLEOTIDE SEQUENCE [LARGE SCALE GENOMIC DNA]</scope>
    <source>
        <strain evidence="3">MV-1</strain>
    </source>
</reference>
<dbReference type="PROSITE" id="PS51343">
    <property type="entry name" value="PII_GLNB_DOM"/>
    <property type="match status" value="1"/>
</dbReference>
<organism evidence="2 3">
    <name type="scientific">Magnetovibrio blakemorei</name>
    <dbReference type="NCBI Taxonomy" id="28181"/>
    <lineage>
        <taxon>Bacteria</taxon>
        <taxon>Pseudomonadati</taxon>
        <taxon>Pseudomonadota</taxon>
        <taxon>Alphaproteobacteria</taxon>
        <taxon>Rhodospirillales</taxon>
        <taxon>Magnetovibrionaceae</taxon>
        <taxon>Magnetovibrio</taxon>
    </lineage>
</organism>
<dbReference type="GO" id="GO:0006808">
    <property type="term" value="P:regulation of nitrogen utilization"/>
    <property type="evidence" value="ECO:0007669"/>
    <property type="project" value="InterPro"/>
</dbReference>
<dbReference type="InterPro" id="IPR015867">
    <property type="entry name" value="N-reg_PII/ATP_PRibTrfase_C"/>
</dbReference>
<dbReference type="Pfam" id="PF00543">
    <property type="entry name" value="P-II"/>
    <property type="match status" value="1"/>
</dbReference>
<comment type="caution">
    <text evidence="2">The sequence shown here is derived from an EMBL/GenBank/DDBJ whole genome shotgun (WGS) entry which is preliminary data.</text>
</comment>
<dbReference type="SUPFAM" id="SSF54913">
    <property type="entry name" value="GlnB-like"/>
    <property type="match status" value="1"/>
</dbReference>
<dbReference type="InterPro" id="IPR002187">
    <property type="entry name" value="N-reg_PII"/>
</dbReference>
<dbReference type="OrthoDB" id="9793517at2"/>
<name>A0A1E5QC94_9PROT</name>
<evidence type="ECO:0000313" key="3">
    <source>
        <dbReference type="Proteomes" id="UP000095347"/>
    </source>
</evidence>
<keyword evidence="3" id="KW-1185">Reference proteome</keyword>
<dbReference type="Gene3D" id="3.30.70.120">
    <property type="match status" value="1"/>
</dbReference>
<dbReference type="EMBL" id="MCGG01000008">
    <property type="protein sequence ID" value="OEJ69303.1"/>
    <property type="molecule type" value="Genomic_DNA"/>
</dbReference>
<sequence length="116" mass="12322">MNLKLIMALVKDEITQTIIDAARDAGATGATVITSAQGEGLKKEKTFLGLDLAAQRDIVLFLVAEPKAREILETIAKAGKFDEEPGSGIACQIALEDAVGLSTQLPTLIDEVEKEI</sequence>
<dbReference type="SMART" id="SM00938">
    <property type="entry name" value="P-II"/>
    <property type="match status" value="1"/>
</dbReference>
<dbReference type="STRING" id="28181.BEN30_04280"/>